<proteinExistence type="predicted"/>
<dbReference type="Proteomes" id="UP000444960">
    <property type="component" value="Unassembled WGS sequence"/>
</dbReference>
<organism evidence="1 2">
    <name type="scientific">Gordonia spumicola</name>
    <dbReference type="NCBI Taxonomy" id="589161"/>
    <lineage>
        <taxon>Bacteria</taxon>
        <taxon>Bacillati</taxon>
        <taxon>Actinomycetota</taxon>
        <taxon>Actinomycetes</taxon>
        <taxon>Mycobacteriales</taxon>
        <taxon>Gordoniaceae</taxon>
        <taxon>Gordonia</taxon>
    </lineage>
</organism>
<comment type="caution">
    <text evidence="1">The sequence shown here is derived from an EMBL/GenBank/DDBJ whole genome shotgun (WGS) entry which is preliminary data.</text>
</comment>
<evidence type="ECO:0000313" key="1">
    <source>
        <dbReference type="EMBL" id="GED99881.1"/>
    </source>
</evidence>
<name>A0A7I9V3X9_9ACTN</name>
<accession>A0A7I9V3X9</accession>
<gene>
    <name evidence="1" type="ORF">nbrc107696_03280</name>
</gene>
<evidence type="ECO:0000313" key="2">
    <source>
        <dbReference type="Proteomes" id="UP000444960"/>
    </source>
</evidence>
<sequence>MKVELEYGMKVANDTYQLSKFGDVELPTVRWAARSEDGDNKSNECGVIVDFTGPGGYDERNRSDECTGFVNGLPRAKTAGDFLITVTLTPPGGGKPIVTKRPIKVIPYGS</sequence>
<dbReference type="AlphaFoldDB" id="A0A7I9V3X9"/>
<keyword evidence="2" id="KW-1185">Reference proteome</keyword>
<reference evidence="2" key="1">
    <citation type="submission" date="2019-06" db="EMBL/GenBank/DDBJ databases">
        <title>Gordonia isolated from sludge of a wastewater treatment plant.</title>
        <authorList>
            <person name="Tamura T."/>
            <person name="Aoyama K."/>
            <person name="Kang Y."/>
            <person name="Saito S."/>
            <person name="Akiyama N."/>
            <person name="Yazawa K."/>
            <person name="Gonoi T."/>
            <person name="Mikami Y."/>
        </authorList>
    </citation>
    <scope>NUCLEOTIDE SEQUENCE [LARGE SCALE GENOMIC DNA]</scope>
    <source>
        <strain evidence="2">NBRC 107696</strain>
    </source>
</reference>
<protein>
    <submittedName>
        <fullName evidence="1">Uncharacterized protein</fullName>
    </submittedName>
</protein>
<dbReference type="EMBL" id="BJOV01000001">
    <property type="protein sequence ID" value="GED99881.1"/>
    <property type="molecule type" value="Genomic_DNA"/>
</dbReference>